<keyword evidence="2" id="KW-1185">Reference proteome</keyword>
<evidence type="ECO:0000313" key="2">
    <source>
        <dbReference type="Proteomes" id="UP000046392"/>
    </source>
</evidence>
<protein>
    <submittedName>
        <fullName evidence="3">IgGFc_binding domain-containing protein</fullName>
    </submittedName>
</protein>
<accession>A0A0N5BZT1</accession>
<organism evidence="2 3">
    <name type="scientific">Strongyloides papillosus</name>
    <name type="common">Intestinal threadworm</name>
    <dbReference type="NCBI Taxonomy" id="174720"/>
    <lineage>
        <taxon>Eukaryota</taxon>
        <taxon>Metazoa</taxon>
        <taxon>Ecdysozoa</taxon>
        <taxon>Nematoda</taxon>
        <taxon>Chromadorea</taxon>
        <taxon>Rhabditida</taxon>
        <taxon>Tylenchina</taxon>
        <taxon>Panagrolaimomorpha</taxon>
        <taxon>Strongyloidoidea</taxon>
        <taxon>Strongyloididae</taxon>
        <taxon>Strongyloides</taxon>
    </lineage>
</organism>
<dbReference type="Proteomes" id="UP000046392">
    <property type="component" value="Unplaced"/>
</dbReference>
<name>A0A0N5BZT1_STREA</name>
<proteinExistence type="predicted"/>
<feature type="chain" id="PRO_5005895103" evidence="1">
    <location>
        <begin position="20"/>
        <end position="545"/>
    </location>
</feature>
<sequence>MKFAKEILLFLFVLLLTKGYCNDDTVGTHFVTSFLYKNPSNSAKIHLSLYFLPKNEGVTPIAITWWSLLNKKLMTVSINATHKEQNPLVFDYKDVISDGHPATGNVWDVTDPRIYINSTGPVKVLGRVFNLDNNQGDVYLVPPVLFAGKKYLFQLPTSVALTNQLVHILTLPNNNATVQVTITSPNGTILHYQTVNINGAMGSNQKIIPITQVNGSPSVYINSNTNIVVVAAVTCADLNAYNMNNATTTNSCDYAAFMPQQIRTWDCSSNLLVADKRVISGDHTINVGVSPADTTCGSKFPVLSYTNLNSIIGVTNNLQSGQVSNFQVIHTLVSEYATEAKNARISLTRVGSPHANRNSTLDGVYIHYIPETTQFYKGSTHFITFTDGDFLEVYVENLRVSDNMTLNGVNLIKSMINSQTIYSFGNTYSVYKLNANRIGVHTFSCTAEYVAFVISKVNKNTNTAYGYTTGFGISQLISVGGSTTTTTTMAPGSVTTTTTTWSNNTTQGVMTTTQSMTTTTKGSSTTITSSFILASILLKLLFNHF</sequence>
<reference evidence="3" key="1">
    <citation type="submission" date="2017-02" db="UniProtKB">
        <authorList>
            <consortium name="WormBaseParasite"/>
        </authorList>
    </citation>
    <scope>IDENTIFICATION</scope>
</reference>
<dbReference type="WBParaSite" id="SPAL_0001127100.1">
    <property type="protein sequence ID" value="SPAL_0001127100.1"/>
    <property type="gene ID" value="SPAL_0001127100"/>
</dbReference>
<evidence type="ECO:0000256" key="1">
    <source>
        <dbReference type="SAM" id="SignalP"/>
    </source>
</evidence>
<evidence type="ECO:0000313" key="3">
    <source>
        <dbReference type="WBParaSite" id="SPAL_0001127100.1"/>
    </source>
</evidence>
<feature type="signal peptide" evidence="1">
    <location>
        <begin position="1"/>
        <end position="19"/>
    </location>
</feature>
<keyword evidence="1" id="KW-0732">Signal</keyword>
<dbReference type="AlphaFoldDB" id="A0A0N5BZT1"/>